<dbReference type="AlphaFoldDB" id="A0A1D8TSD3"/>
<dbReference type="STRING" id="1458985.BJP34_14270"/>
<organism evidence="1 2">
    <name type="scientific">Moorena producens PAL-8-15-08-1</name>
    <dbReference type="NCBI Taxonomy" id="1458985"/>
    <lineage>
        <taxon>Bacteria</taxon>
        <taxon>Bacillati</taxon>
        <taxon>Cyanobacteriota</taxon>
        <taxon>Cyanophyceae</taxon>
        <taxon>Coleofasciculales</taxon>
        <taxon>Coleofasciculaceae</taxon>
        <taxon>Moorena</taxon>
    </lineage>
</organism>
<accession>A0A1D8TSD3</accession>
<dbReference type="Proteomes" id="UP000177870">
    <property type="component" value="Chromosome"/>
</dbReference>
<reference evidence="2" key="1">
    <citation type="submission" date="2016-10" db="EMBL/GenBank/DDBJ databases">
        <title>Comparative genomics uncovers the prolific and rare metabolic potential of the cyanobacterial genus Moorea.</title>
        <authorList>
            <person name="Leao T."/>
            <person name="Castelao G."/>
            <person name="Korobeynikov A."/>
            <person name="Monroe E.A."/>
            <person name="Podell S."/>
            <person name="Glukhov E."/>
            <person name="Allen E."/>
            <person name="Gerwick W.H."/>
            <person name="Gerwick L."/>
        </authorList>
    </citation>
    <scope>NUCLEOTIDE SEQUENCE [LARGE SCALE GENOMIC DNA]</scope>
    <source>
        <strain evidence="2">PAL-8-15-08-1</strain>
    </source>
</reference>
<evidence type="ECO:0000313" key="2">
    <source>
        <dbReference type="Proteomes" id="UP000177870"/>
    </source>
</evidence>
<proteinExistence type="predicted"/>
<dbReference type="EMBL" id="CP017599">
    <property type="protein sequence ID" value="AOX00463.1"/>
    <property type="molecule type" value="Genomic_DNA"/>
</dbReference>
<name>A0A1D8TSD3_9CYAN</name>
<protein>
    <submittedName>
        <fullName evidence="1">CopG family transcriptional regulator</fullName>
    </submittedName>
</protein>
<sequence length="50" mass="5919">MKTERLMIRITSFDKQQLKQESERRVITQFELIISLIARLPEPQKMDTAG</sequence>
<dbReference type="KEGG" id="mpro:BJP34_14270"/>
<evidence type="ECO:0000313" key="1">
    <source>
        <dbReference type="EMBL" id="AOX00463.1"/>
    </source>
</evidence>
<gene>
    <name evidence="1" type="ORF">BJP34_14270</name>
</gene>